<dbReference type="Gene3D" id="3.55.50.10">
    <property type="entry name" value="Baseplate protein-like domains"/>
    <property type="match status" value="1"/>
</dbReference>
<organism evidence="7 8">
    <name type="scientific">Azospirillum oleiclasticum</name>
    <dbReference type="NCBI Taxonomy" id="2735135"/>
    <lineage>
        <taxon>Bacteria</taxon>
        <taxon>Pseudomonadati</taxon>
        <taxon>Pseudomonadota</taxon>
        <taxon>Alphaproteobacteria</taxon>
        <taxon>Rhodospirillales</taxon>
        <taxon>Azospirillaceae</taxon>
        <taxon>Azospirillum</taxon>
    </lineage>
</organism>
<dbReference type="Proteomes" id="UP000584642">
    <property type="component" value="Unassembled WGS sequence"/>
</dbReference>
<feature type="domain" description="Gp5/Type VI secretion system Vgr protein OB-fold" evidence="5">
    <location>
        <begin position="384"/>
        <end position="451"/>
    </location>
</feature>
<dbReference type="PANTHER" id="PTHR32305:SF15">
    <property type="entry name" value="PROTEIN RHSA-RELATED"/>
    <property type="match status" value="1"/>
</dbReference>
<keyword evidence="3" id="KW-0964">Secreted</keyword>
<dbReference type="Gene3D" id="4.10.220.110">
    <property type="match status" value="1"/>
</dbReference>
<evidence type="ECO:0000259" key="5">
    <source>
        <dbReference type="Pfam" id="PF04717"/>
    </source>
</evidence>
<evidence type="ECO:0000256" key="3">
    <source>
        <dbReference type="ARBA" id="ARBA00022525"/>
    </source>
</evidence>
<dbReference type="InterPro" id="IPR006533">
    <property type="entry name" value="T6SS_Vgr_RhsGE"/>
</dbReference>
<accession>A0ABX2T1L9</accession>
<comment type="similarity">
    <text evidence="2">Belongs to the VgrG protein family.</text>
</comment>
<reference evidence="7 8" key="1">
    <citation type="submission" date="2020-05" db="EMBL/GenBank/DDBJ databases">
        <title>Azospirillum oleiclasticum sp. nov, a nitrogen-fixing and heavy crude oil-emulsifying bacterium isolated from the crude oil of Yumen Oilfield.</title>
        <authorList>
            <person name="Wu D."/>
            <person name="Cai M."/>
            <person name="Zhang X."/>
        </authorList>
    </citation>
    <scope>NUCLEOTIDE SEQUENCE [LARGE SCALE GENOMIC DNA]</scope>
    <source>
        <strain evidence="7 8">ROY-1-1-2</strain>
    </source>
</reference>
<dbReference type="Pfam" id="PF05954">
    <property type="entry name" value="Phage_GPD"/>
    <property type="match status" value="1"/>
</dbReference>
<evidence type="ECO:0000256" key="4">
    <source>
        <dbReference type="SAM" id="MobiDB-lite"/>
    </source>
</evidence>
<dbReference type="SUPFAM" id="SSF69255">
    <property type="entry name" value="gp5 N-terminal domain-like"/>
    <property type="match status" value="1"/>
</dbReference>
<evidence type="ECO:0000256" key="1">
    <source>
        <dbReference type="ARBA" id="ARBA00004613"/>
    </source>
</evidence>
<evidence type="ECO:0000313" key="7">
    <source>
        <dbReference type="EMBL" id="NYZ18209.1"/>
    </source>
</evidence>
<sequence>MSEFKQATRLLTITTPLGPDALLLQSLEGEDAISQPFHFTLQCLSTREEIKPQELVGLPVTVTIDVQGDEVRYINGIVRHMVRGLPVSRDFRLYTLEIVPWFWFLRYTRDHRIFQKKTVPAIIKEIFDELSFDHYDTKKLTGSYGERDYCVQYGESYFDFVSRLMEEEGIFYYFSHVNGRHTMVLGDGATAYSKCAQSEIVFSANGAYAQSIQTWDHGFSYLTGRTVRKDYDFETPKQHLIAETPSRIDLPGMKRLENYEYPGRFVKKPEGDGIAKRQMEIDEAGHETAIGSSDCRTMFAGGSFTLSRHDCPSEQGKAWAITSVRHAAMNTPFLAGQTGKESYTNSFTCIPSSVGFRPERVTPKPGIDGIQTAFVVGPEGEEIHTDKYGRVKVQFHWDRRGQYDDKSSCWIRTSQSWAGRNWGGMTIPRVGMEVVVSFVDGNPDRPLITGFVNNADNMPPYPLPDERTKSSLKTRSTPGGKGFNELRFEDKKGKEQIFIHAERDLHSRTKREVREWIGADRHLIVKGAQFELVDKNLHGHVKGDRLEKVAGGTSLDVGMDVHEKVGMNFVHKSGMNVMIEAGISINLKVGGNFITINPAGIFIQGNLVFINSGGSPAGLSASPEAPEEAQPAVDAKPGEVEKPPPPKVLPKPPAFRLPVVEAQVETLKKASEAGTPFCEVCAAAAAKAAGL</sequence>
<dbReference type="SUPFAM" id="SSF69349">
    <property type="entry name" value="Phage fibre proteins"/>
    <property type="match status" value="1"/>
</dbReference>
<dbReference type="EMBL" id="JABFDB010000001">
    <property type="protein sequence ID" value="NYZ18209.1"/>
    <property type="molecule type" value="Genomic_DNA"/>
</dbReference>
<dbReference type="InterPro" id="IPR050708">
    <property type="entry name" value="T6SS_VgrG/RHS"/>
</dbReference>
<evidence type="ECO:0000259" key="6">
    <source>
        <dbReference type="Pfam" id="PF22178"/>
    </source>
</evidence>
<comment type="subcellular location">
    <subcellularLocation>
        <location evidence="1">Secreted</location>
    </subcellularLocation>
</comment>
<dbReference type="PANTHER" id="PTHR32305">
    <property type="match status" value="1"/>
</dbReference>
<dbReference type="RefSeq" id="WP_180279972.1">
    <property type="nucleotide sequence ID" value="NZ_JABFDB010000001.1"/>
</dbReference>
<dbReference type="Gene3D" id="2.30.110.50">
    <property type="match status" value="1"/>
</dbReference>
<gene>
    <name evidence="7" type="ORF">HND93_00680</name>
</gene>
<dbReference type="InterPro" id="IPR017847">
    <property type="entry name" value="T6SS_RhsGE_Vgr_subset"/>
</dbReference>
<dbReference type="InterPro" id="IPR037026">
    <property type="entry name" value="Vgr_OB-fold_dom_sf"/>
</dbReference>
<dbReference type="InterPro" id="IPR054030">
    <property type="entry name" value="Gp5_Vgr_C"/>
</dbReference>
<dbReference type="Pfam" id="PF04717">
    <property type="entry name" value="Phage_base_V"/>
    <property type="match status" value="1"/>
</dbReference>
<protein>
    <submittedName>
        <fullName evidence="7">Type VI secretion system tip protein VgrG</fullName>
    </submittedName>
</protein>
<evidence type="ECO:0000313" key="8">
    <source>
        <dbReference type="Proteomes" id="UP000584642"/>
    </source>
</evidence>
<dbReference type="NCBIfam" id="TIGR01646">
    <property type="entry name" value="vgr_GE"/>
    <property type="match status" value="1"/>
</dbReference>
<feature type="domain" description="Gp5/Type VI secretion system Vgr C-terminal trimerisation" evidence="6">
    <location>
        <begin position="470"/>
        <end position="576"/>
    </location>
</feature>
<evidence type="ECO:0000256" key="2">
    <source>
        <dbReference type="ARBA" id="ARBA00005558"/>
    </source>
</evidence>
<name>A0ABX2T1L9_9PROT</name>
<keyword evidence="8" id="KW-1185">Reference proteome</keyword>
<dbReference type="InterPro" id="IPR006531">
    <property type="entry name" value="Gp5/Vgr_OB"/>
</dbReference>
<feature type="region of interest" description="Disordered" evidence="4">
    <location>
        <begin position="458"/>
        <end position="484"/>
    </location>
</feature>
<proteinExistence type="inferred from homology"/>
<dbReference type="NCBIfam" id="TIGR03361">
    <property type="entry name" value="VI_Rhs_Vgr"/>
    <property type="match status" value="1"/>
</dbReference>
<comment type="caution">
    <text evidence="7">The sequence shown here is derived from an EMBL/GenBank/DDBJ whole genome shotgun (WGS) entry which is preliminary data.</text>
</comment>
<dbReference type="Pfam" id="PF22178">
    <property type="entry name" value="Gp5_trimer_C"/>
    <property type="match status" value="1"/>
</dbReference>
<dbReference type="SUPFAM" id="SSF69279">
    <property type="entry name" value="Phage tail proteins"/>
    <property type="match status" value="2"/>
</dbReference>
<feature type="region of interest" description="Disordered" evidence="4">
    <location>
        <begin position="618"/>
        <end position="652"/>
    </location>
</feature>
<dbReference type="Gene3D" id="2.40.50.230">
    <property type="entry name" value="Gp5 N-terminal domain"/>
    <property type="match status" value="1"/>
</dbReference>